<protein>
    <submittedName>
        <fullName evidence="2">Uncharacterized protein</fullName>
    </submittedName>
</protein>
<dbReference type="AlphaFoldDB" id="A0A1M7AKV4"/>
<proteinExistence type="predicted"/>
<organism evidence="2 3">
    <name type="scientific">Flavobacterium saccharophilum</name>
    <dbReference type="NCBI Taxonomy" id="29534"/>
    <lineage>
        <taxon>Bacteria</taxon>
        <taxon>Pseudomonadati</taxon>
        <taxon>Bacteroidota</taxon>
        <taxon>Flavobacteriia</taxon>
        <taxon>Flavobacteriales</taxon>
        <taxon>Flavobacteriaceae</taxon>
        <taxon>Flavobacterium</taxon>
    </lineage>
</organism>
<dbReference type="RefSeq" id="WP_099049338.1">
    <property type="nucleotide sequence ID" value="NZ_FRBY01000001.1"/>
</dbReference>
<sequence length="48" mass="5145">MANMKLKFEDFQAEKLSKNQQKMVRGGDDVPTPPPAVDPGKDGKGGVS</sequence>
<feature type="region of interest" description="Disordered" evidence="1">
    <location>
        <begin position="1"/>
        <end position="48"/>
    </location>
</feature>
<feature type="compositionally biased region" description="Basic and acidic residues" evidence="1">
    <location>
        <begin position="1"/>
        <end position="17"/>
    </location>
</feature>
<dbReference type="Proteomes" id="UP000184121">
    <property type="component" value="Unassembled WGS sequence"/>
</dbReference>
<keyword evidence="3" id="KW-1185">Reference proteome</keyword>
<feature type="compositionally biased region" description="Basic and acidic residues" evidence="1">
    <location>
        <begin position="39"/>
        <end position="48"/>
    </location>
</feature>
<dbReference type="EMBL" id="FRBY01000001">
    <property type="protein sequence ID" value="SHL43384.1"/>
    <property type="molecule type" value="Genomic_DNA"/>
</dbReference>
<reference evidence="3" key="1">
    <citation type="submission" date="2016-11" db="EMBL/GenBank/DDBJ databases">
        <authorList>
            <person name="Varghese N."/>
            <person name="Submissions S."/>
        </authorList>
    </citation>
    <scope>NUCLEOTIDE SEQUENCE [LARGE SCALE GENOMIC DNA]</scope>
    <source>
        <strain evidence="3">DSM 1811</strain>
    </source>
</reference>
<gene>
    <name evidence="2" type="ORF">SAMN05444366_0720</name>
</gene>
<evidence type="ECO:0000313" key="2">
    <source>
        <dbReference type="EMBL" id="SHL43384.1"/>
    </source>
</evidence>
<evidence type="ECO:0000256" key="1">
    <source>
        <dbReference type="SAM" id="MobiDB-lite"/>
    </source>
</evidence>
<evidence type="ECO:0000313" key="3">
    <source>
        <dbReference type="Proteomes" id="UP000184121"/>
    </source>
</evidence>
<accession>A0A1M7AKV4</accession>
<name>A0A1M7AKV4_9FLAO</name>